<reference evidence="2 3" key="1">
    <citation type="submission" date="2019-10" db="EMBL/GenBank/DDBJ databases">
        <title>Genome sequence of Azospirillum formosense CC-Nfb-7.</title>
        <authorList>
            <person name="Ambrosini A."/>
            <person name="Sant'Anna F.H."/>
            <person name="Cassan F.D."/>
            <person name="Souza E.M."/>
            <person name="Passaglia L.M.P."/>
        </authorList>
    </citation>
    <scope>NUCLEOTIDE SEQUENCE [LARGE SCALE GENOMIC DNA]</scope>
    <source>
        <strain evidence="2 3">CC-NFb-7</strain>
    </source>
</reference>
<dbReference type="InterPro" id="IPR001296">
    <property type="entry name" value="Glyco_trans_1"/>
</dbReference>
<evidence type="ECO:0000313" key="3">
    <source>
        <dbReference type="Proteomes" id="UP000639419"/>
    </source>
</evidence>
<gene>
    <name evidence="2" type="ORF">GBZ26_13125</name>
</gene>
<feature type="domain" description="Glycosyl transferase family 1" evidence="1">
    <location>
        <begin position="525"/>
        <end position="583"/>
    </location>
</feature>
<dbReference type="Gene3D" id="3.40.50.2000">
    <property type="entry name" value="Glycogen Phosphorylase B"/>
    <property type="match status" value="1"/>
</dbReference>
<evidence type="ECO:0000313" key="2">
    <source>
        <dbReference type="EMBL" id="NUB20152.1"/>
    </source>
</evidence>
<accession>A0ABX2KXT5</accession>
<sequence length="674" mass="74916">MMFNNFSKNGWSDEAPVPTLTAEQNFIWLLREDIRGKALVNAPSGRRRFLAWWALNQRKEYPKASDLTDAQITYLTTPMANAGVGSTPPLTHLMIGVWELLDHIRSRFDLHSEEGRTDLFDWYCLTAVSELGLDRYLSADQRRYLADPVALVGDTGLPVTRAMLSLWRFRKDVRGAFDLGRPDGLRAFLSWVLVYGFKECPILTLYCDEEFKRALKTAGRGLAHGLEPLDSLATALWHAREELQLHFPLNSLDGRHAYLAWHRNEGQRAYGQDVLFELAQTPPPQARTAAAPRRALTPGVNLIGFARGELGIGEDVRMAAKACAAVGIPFTVYDTPPGPTHRQADRRLDAYITTEAPHAVNVFCLTGFDTARTYVEHPNLFESRYNIGYWPWELPDWPASWASAYDIVDEIWVSTRYTQEAFALTAPVPVLLMPMAVAGTPARAYRRADFGLPEGRFLFLFTFDWNSYVARKNPGACIDAFQAAFPPGGAAGVGLVLKVMGGRDDDPRWRALLARVAADPRILVLHGTLDRNAVLGLATLCDAVISLHRSEGFGRTLAEAMLLGKPTIATDHSGNTDFCTPETCALVPGRLVPVQPGEYPWGEGMMWAEPDVGQAALAMRRLVSDHAHRELIARAGQRLVATRHDPCAVGLRYKRRIEALLSRLARQSGDSRAS</sequence>
<dbReference type="Proteomes" id="UP000639419">
    <property type="component" value="Unassembled WGS sequence"/>
</dbReference>
<organism evidence="2 3">
    <name type="scientific">Azospirillum formosense</name>
    <dbReference type="NCBI Taxonomy" id="861533"/>
    <lineage>
        <taxon>Bacteria</taxon>
        <taxon>Pseudomonadati</taxon>
        <taxon>Pseudomonadota</taxon>
        <taxon>Alphaproteobacteria</taxon>
        <taxon>Rhodospirillales</taxon>
        <taxon>Azospirillaceae</taxon>
        <taxon>Azospirillum</taxon>
    </lineage>
</organism>
<dbReference type="CDD" id="cd03801">
    <property type="entry name" value="GT4_PimA-like"/>
    <property type="match status" value="1"/>
</dbReference>
<dbReference type="Pfam" id="PF00534">
    <property type="entry name" value="Glycos_transf_1"/>
    <property type="match status" value="1"/>
</dbReference>
<evidence type="ECO:0000259" key="1">
    <source>
        <dbReference type="Pfam" id="PF00534"/>
    </source>
</evidence>
<keyword evidence="3" id="KW-1185">Reference proteome</keyword>
<dbReference type="PANTHER" id="PTHR46656:SF3">
    <property type="entry name" value="PUTATIVE-RELATED"/>
    <property type="match status" value="1"/>
</dbReference>
<proteinExistence type="predicted"/>
<dbReference type="EMBL" id="WHOR01000084">
    <property type="protein sequence ID" value="NUB20152.1"/>
    <property type="molecule type" value="Genomic_DNA"/>
</dbReference>
<dbReference type="RefSeq" id="WP_174439225.1">
    <property type="nucleotide sequence ID" value="NZ_BAABCC010000001.1"/>
</dbReference>
<dbReference type="PANTHER" id="PTHR46656">
    <property type="entry name" value="PUTATIVE-RELATED"/>
    <property type="match status" value="1"/>
</dbReference>
<name>A0ABX2KXT5_9PROT</name>
<comment type="caution">
    <text evidence="2">The sequence shown here is derived from an EMBL/GenBank/DDBJ whole genome shotgun (WGS) entry which is preliminary data.</text>
</comment>
<protein>
    <submittedName>
        <fullName evidence="2">Glycosyltransferase</fullName>
    </submittedName>
</protein>
<dbReference type="SUPFAM" id="SSF53756">
    <property type="entry name" value="UDP-Glycosyltransferase/glycogen phosphorylase"/>
    <property type="match status" value="1"/>
</dbReference>